<feature type="domain" description="YprB ribonuclease H-like" evidence="2">
    <location>
        <begin position="27"/>
        <end position="191"/>
    </location>
</feature>
<gene>
    <name evidence="3" type="ORF">H9717_07345</name>
</gene>
<accession>A0A9D2I6D8</accession>
<dbReference type="InterPro" id="IPR012337">
    <property type="entry name" value="RNaseH-like_sf"/>
</dbReference>
<organism evidence="3 4">
    <name type="scientific">Candidatus Eisenbergiella merdipullorum</name>
    <dbReference type="NCBI Taxonomy" id="2838553"/>
    <lineage>
        <taxon>Bacteria</taxon>
        <taxon>Bacillati</taxon>
        <taxon>Bacillota</taxon>
        <taxon>Clostridia</taxon>
        <taxon>Lachnospirales</taxon>
        <taxon>Lachnospiraceae</taxon>
        <taxon>Eisenbergiella</taxon>
    </lineage>
</organism>
<proteinExistence type="predicted"/>
<protein>
    <submittedName>
        <fullName evidence="3">Ribonuclease H-like domain-containing protein</fullName>
    </submittedName>
</protein>
<feature type="region of interest" description="Disordered" evidence="1">
    <location>
        <begin position="345"/>
        <end position="378"/>
    </location>
</feature>
<dbReference type="SUPFAM" id="SSF53098">
    <property type="entry name" value="Ribonuclease H-like"/>
    <property type="match status" value="1"/>
</dbReference>
<dbReference type="PANTHER" id="PTHR38462:SF1">
    <property type="entry name" value="YPRB RIBONUCLEASE H-LIKE DOMAIN-CONTAINING PROTEIN"/>
    <property type="match status" value="1"/>
</dbReference>
<dbReference type="AlphaFoldDB" id="A0A9D2I6D8"/>
<dbReference type="EMBL" id="DWYY01000076">
    <property type="protein sequence ID" value="HJA92917.1"/>
    <property type="molecule type" value="Genomic_DNA"/>
</dbReference>
<dbReference type="InterPro" id="IPR038720">
    <property type="entry name" value="YprB_RNase_H-like_dom"/>
</dbReference>
<dbReference type="Pfam" id="PF13482">
    <property type="entry name" value="RNase_H_2"/>
    <property type="match status" value="1"/>
</dbReference>
<evidence type="ECO:0000313" key="4">
    <source>
        <dbReference type="Proteomes" id="UP000886858"/>
    </source>
</evidence>
<sequence>MKTRTEPILPQLTEQAAVYAGGLSDAVFFDIETTGLSPKSAFLYLIGAAFMEGGRFVLCQYLAEDLSEEVAILRAFSERIGGKERLIHFNGSTFDLPFLQARCRKYGLDCVAADMEQTDLYRKVSPLKNVLRLSNCKLKTLEEFLGNHRKDPFTGGEMIELYRVYRRERDERLLKALLLHNSDDILGMLSILPMLAYPAIARAVPEPGKAELSPCTDYAGNTQKELLVPLRLSLPLPQHLALQADGIFFSGRDSIGLIKAPVFCGELKYFYPDHKNYSYLPEEDCAIHKSVAIYVDKSHRVPATPETCYTRKTGEFLPLFLPGNAKEPVPEETLFGPVFFRQAPGRRTSGKHSSDQQAPNASASASAAAKTAKKGQTAKPSAAYREGFFEADSAFLEDPSLLSAYTSHLLAFLLKK</sequence>
<feature type="compositionally biased region" description="Low complexity" evidence="1">
    <location>
        <begin position="355"/>
        <end position="378"/>
    </location>
</feature>
<reference evidence="3" key="2">
    <citation type="submission" date="2021-04" db="EMBL/GenBank/DDBJ databases">
        <authorList>
            <person name="Gilroy R."/>
        </authorList>
    </citation>
    <scope>NUCLEOTIDE SEQUENCE</scope>
    <source>
        <strain evidence="3">CHK179-7159</strain>
    </source>
</reference>
<evidence type="ECO:0000256" key="1">
    <source>
        <dbReference type="SAM" id="MobiDB-lite"/>
    </source>
</evidence>
<evidence type="ECO:0000313" key="3">
    <source>
        <dbReference type="EMBL" id="HJA92917.1"/>
    </source>
</evidence>
<dbReference type="Gene3D" id="3.30.420.10">
    <property type="entry name" value="Ribonuclease H-like superfamily/Ribonuclease H"/>
    <property type="match status" value="1"/>
</dbReference>
<reference evidence="3" key="1">
    <citation type="journal article" date="2021" name="PeerJ">
        <title>Extensive microbial diversity within the chicken gut microbiome revealed by metagenomics and culture.</title>
        <authorList>
            <person name="Gilroy R."/>
            <person name="Ravi A."/>
            <person name="Getino M."/>
            <person name="Pursley I."/>
            <person name="Horton D.L."/>
            <person name="Alikhan N.F."/>
            <person name="Baker D."/>
            <person name="Gharbi K."/>
            <person name="Hall N."/>
            <person name="Watson M."/>
            <person name="Adriaenssens E.M."/>
            <person name="Foster-Nyarko E."/>
            <person name="Jarju S."/>
            <person name="Secka A."/>
            <person name="Antonio M."/>
            <person name="Oren A."/>
            <person name="Chaudhuri R.R."/>
            <person name="La Ragione R."/>
            <person name="Hildebrand F."/>
            <person name="Pallen M.J."/>
        </authorList>
    </citation>
    <scope>NUCLEOTIDE SEQUENCE</scope>
    <source>
        <strain evidence="3">CHK179-7159</strain>
    </source>
</reference>
<dbReference type="GO" id="GO:0003676">
    <property type="term" value="F:nucleic acid binding"/>
    <property type="evidence" value="ECO:0007669"/>
    <property type="project" value="InterPro"/>
</dbReference>
<dbReference type="Proteomes" id="UP000886858">
    <property type="component" value="Unassembled WGS sequence"/>
</dbReference>
<comment type="caution">
    <text evidence="3">The sequence shown here is derived from an EMBL/GenBank/DDBJ whole genome shotgun (WGS) entry which is preliminary data.</text>
</comment>
<name>A0A9D2I6D8_9FIRM</name>
<evidence type="ECO:0000259" key="2">
    <source>
        <dbReference type="Pfam" id="PF13482"/>
    </source>
</evidence>
<dbReference type="PANTHER" id="PTHR38462">
    <property type="entry name" value="EXONUCLEASE-LIKE PROTEIN"/>
    <property type="match status" value="1"/>
</dbReference>
<dbReference type="InterPro" id="IPR036397">
    <property type="entry name" value="RNaseH_sf"/>
</dbReference>